<accession>A0A4Y2RBV5</accession>
<comment type="caution">
    <text evidence="1">The sequence shown here is derived from an EMBL/GenBank/DDBJ whole genome shotgun (WGS) entry which is preliminary data.</text>
</comment>
<gene>
    <name evidence="1" type="ORF">AVEN_202900_1</name>
</gene>
<keyword evidence="2" id="KW-1185">Reference proteome</keyword>
<organism evidence="1 2">
    <name type="scientific">Araneus ventricosus</name>
    <name type="common">Orbweaver spider</name>
    <name type="synonym">Epeira ventricosa</name>
    <dbReference type="NCBI Taxonomy" id="182803"/>
    <lineage>
        <taxon>Eukaryota</taxon>
        <taxon>Metazoa</taxon>
        <taxon>Ecdysozoa</taxon>
        <taxon>Arthropoda</taxon>
        <taxon>Chelicerata</taxon>
        <taxon>Arachnida</taxon>
        <taxon>Araneae</taxon>
        <taxon>Araneomorphae</taxon>
        <taxon>Entelegynae</taxon>
        <taxon>Araneoidea</taxon>
        <taxon>Araneidae</taxon>
        <taxon>Araneus</taxon>
    </lineage>
</organism>
<dbReference type="AlphaFoldDB" id="A0A4Y2RBV5"/>
<evidence type="ECO:0000313" key="2">
    <source>
        <dbReference type="Proteomes" id="UP000499080"/>
    </source>
</evidence>
<sequence length="127" mass="14576">MPYAYFQHLFEVGWEMVGSNLIYLTIVASPPSAILIDVSNAVAKRHFDFKYFESEDSIHSFEFPYADTDNNLDPEHFDNEKCIICNEQEKMNWDSSALYASSGPIPPVLAEQNPSPWRCNFVIDFIS</sequence>
<evidence type="ECO:0000313" key="1">
    <source>
        <dbReference type="EMBL" id="GBN72936.1"/>
    </source>
</evidence>
<dbReference type="EMBL" id="BGPR01016422">
    <property type="protein sequence ID" value="GBN72936.1"/>
    <property type="molecule type" value="Genomic_DNA"/>
</dbReference>
<name>A0A4Y2RBV5_ARAVE</name>
<reference evidence="1 2" key="1">
    <citation type="journal article" date="2019" name="Sci. Rep.">
        <title>Orb-weaving spider Araneus ventricosus genome elucidates the spidroin gene catalogue.</title>
        <authorList>
            <person name="Kono N."/>
            <person name="Nakamura H."/>
            <person name="Ohtoshi R."/>
            <person name="Moran D.A.P."/>
            <person name="Shinohara A."/>
            <person name="Yoshida Y."/>
            <person name="Fujiwara M."/>
            <person name="Mori M."/>
            <person name="Tomita M."/>
            <person name="Arakawa K."/>
        </authorList>
    </citation>
    <scope>NUCLEOTIDE SEQUENCE [LARGE SCALE GENOMIC DNA]</scope>
</reference>
<dbReference type="Proteomes" id="UP000499080">
    <property type="component" value="Unassembled WGS sequence"/>
</dbReference>
<protein>
    <submittedName>
        <fullName evidence="1">Uncharacterized protein</fullName>
    </submittedName>
</protein>
<proteinExistence type="predicted"/>